<dbReference type="Proteomes" id="UP000285288">
    <property type="component" value="Unassembled WGS sequence"/>
</dbReference>
<protein>
    <recommendedName>
        <fullName evidence="3">YolD-like family protein</fullName>
    </recommendedName>
</protein>
<dbReference type="EMBL" id="QSGD01000109">
    <property type="protein sequence ID" value="RHA98418.1"/>
    <property type="molecule type" value="Genomic_DNA"/>
</dbReference>
<gene>
    <name evidence="1" type="ORF">DW907_12745</name>
</gene>
<evidence type="ECO:0000313" key="1">
    <source>
        <dbReference type="EMBL" id="RHA98418.1"/>
    </source>
</evidence>
<organism evidence="1 2">
    <name type="scientific">Holdemanella biformis</name>
    <dbReference type="NCBI Taxonomy" id="1735"/>
    <lineage>
        <taxon>Bacteria</taxon>
        <taxon>Bacillati</taxon>
        <taxon>Bacillota</taxon>
        <taxon>Erysipelotrichia</taxon>
        <taxon>Erysipelotrichales</taxon>
        <taxon>Erysipelotrichaceae</taxon>
        <taxon>Holdemanella</taxon>
    </lineage>
</organism>
<dbReference type="AlphaFoldDB" id="A0A413U9C6"/>
<accession>A0A413U9C6</accession>
<dbReference type="RefSeq" id="WP_118012685.1">
    <property type="nucleotide sequence ID" value="NZ_QSGD01000109.1"/>
</dbReference>
<reference evidence="1 2" key="1">
    <citation type="submission" date="2018-08" db="EMBL/GenBank/DDBJ databases">
        <title>A genome reference for cultivated species of the human gut microbiota.</title>
        <authorList>
            <person name="Zou Y."/>
            <person name="Xue W."/>
            <person name="Luo G."/>
        </authorList>
    </citation>
    <scope>NUCLEOTIDE SEQUENCE [LARGE SCALE GENOMIC DNA]</scope>
    <source>
        <strain evidence="1 2">AM42-13AC</strain>
    </source>
</reference>
<evidence type="ECO:0000313" key="2">
    <source>
        <dbReference type="Proteomes" id="UP000285288"/>
    </source>
</evidence>
<evidence type="ECO:0008006" key="3">
    <source>
        <dbReference type="Google" id="ProtNLM"/>
    </source>
</evidence>
<comment type="caution">
    <text evidence="1">The sequence shown here is derived from an EMBL/GenBank/DDBJ whole genome shotgun (WGS) entry which is preliminary data.</text>
</comment>
<proteinExistence type="predicted"/>
<name>A0A413U9C6_9FIRM</name>
<dbReference type="InterPro" id="IPR014962">
    <property type="entry name" value="YolD"/>
</dbReference>
<dbReference type="Pfam" id="PF08863">
    <property type="entry name" value="YolD"/>
    <property type="match status" value="1"/>
</dbReference>
<sequence length="131" mass="15535">MDERWYTMERPTSKYPKMSMSDRAAQFAPFAALTGHKEAILEQQRTTQTKRILSNEEKLRINEKIIELMNLKSKCRITYFEKDQKKSGGKYHTATYTFKRLDELNKTLIFKENVQIQIDDIVDIEVLVIRN</sequence>